<dbReference type="EMBL" id="LHZB01000107">
    <property type="protein sequence ID" value="KXV01691.1"/>
    <property type="molecule type" value="Genomic_DNA"/>
</dbReference>
<gene>
    <name evidence="1" type="ORF">AD929_05195</name>
</gene>
<proteinExistence type="predicted"/>
<dbReference type="AlphaFoldDB" id="A0A149QWP8"/>
<accession>A0A149QWP8</accession>
<organism evidence="1 2">
    <name type="scientific">Gluconobacter potus</name>
    <dbReference type="NCBI Taxonomy" id="2724927"/>
    <lineage>
        <taxon>Bacteria</taxon>
        <taxon>Pseudomonadati</taxon>
        <taxon>Pseudomonadota</taxon>
        <taxon>Alphaproteobacteria</taxon>
        <taxon>Acetobacterales</taxon>
        <taxon>Acetobacteraceae</taxon>
        <taxon>Gluconobacter</taxon>
    </lineage>
</organism>
<evidence type="ECO:0000313" key="1">
    <source>
        <dbReference type="EMBL" id="KXV01691.1"/>
    </source>
</evidence>
<name>A0A149QWP8_9PROT</name>
<comment type="caution">
    <text evidence="1">The sequence shown here is derived from an EMBL/GenBank/DDBJ whole genome shotgun (WGS) entry which is preliminary data.</text>
</comment>
<reference evidence="1 2" key="1">
    <citation type="submission" date="2015-06" db="EMBL/GenBank/DDBJ databases">
        <title>Improved classification and identification of acetic acid bacteria using matrix-assisted laser desorption/ionization time-of-flight mass spectrometry; Gluconobacter nephelii and Gluconobacter uchimurae are later heterotypic synonyms of Gluconobacter japonicus and Gluconobacter oxydans, respectively.</title>
        <authorList>
            <person name="Li L."/>
            <person name="Cleenwerck I."/>
            <person name="De Vuyst L."/>
            <person name="Vandamme P."/>
        </authorList>
    </citation>
    <scope>NUCLEOTIDE SEQUENCE [LARGE SCALE GENOMIC DNA]</scope>
    <source>
        <strain evidence="1 2">LMG 1764</strain>
    </source>
</reference>
<protein>
    <submittedName>
        <fullName evidence="1">Uncharacterized protein</fullName>
    </submittedName>
</protein>
<dbReference type="Proteomes" id="UP000075573">
    <property type="component" value="Unassembled WGS sequence"/>
</dbReference>
<evidence type="ECO:0000313" key="2">
    <source>
        <dbReference type="Proteomes" id="UP000075573"/>
    </source>
</evidence>
<sequence length="129" mass="14311">MEDSGSPEQVSFTEVICALYSEAPSMSRHPAIFIVDLNTKPVFFCEIRDETAEGQIIWRKIFGQWHGKSGLHENAAQPSPFHVRDGLAAHLRRGQVMPEPEGRGPETVFGFLEPVGQCRGAHVVNRGAR</sequence>